<dbReference type="Gene3D" id="3.80.10.10">
    <property type="entry name" value="Ribonuclease Inhibitor"/>
    <property type="match status" value="4"/>
</dbReference>
<dbReference type="InterPro" id="IPR032675">
    <property type="entry name" value="LRR_dom_sf"/>
</dbReference>
<dbReference type="InterPro" id="IPR001611">
    <property type="entry name" value="Leu-rich_rpt"/>
</dbReference>
<dbReference type="PANTHER" id="PTHR13318">
    <property type="entry name" value="PARTNER OF PAIRED, ISOFORM B-RELATED"/>
    <property type="match status" value="1"/>
</dbReference>
<gene>
    <name evidence="1" type="ORF">C1H46_018787</name>
</gene>
<keyword evidence="2" id="KW-1185">Reference proteome</keyword>
<evidence type="ECO:0000313" key="1">
    <source>
        <dbReference type="EMBL" id="TQD95639.1"/>
    </source>
</evidence>
<dbReference type="SUPFAM" id="SSF52047">
    <property type="entry name" value="RNI-like"/>
    <property type="match status" value="3"/>
</dbReference>
<dbReference type="GO" id="GO:0019005">
    <property type="term" value="C:SCF ubiquitin ligase complex"/>
    <property type="evidence" value="ECO:0007669"/>
    <property type="project" value="TreeGrafter"/>
</dbReference>
<reference evidence="1 2" key="1">
    <citation type="journal article" date="2019" name="G3 (Bethesda)">
        <title>Sequencing of a Wild Apple (Malus baccata) Genome Unravels the Differences Between Cultivated and Wild Apple Species Regarding Disease Resistance and Cold Tolerance.</title>
        <authorList>
            <person name="Chen X."/>
        </authorList>
    </citation>
    <scope>NUCLEOTIDE SEQUENCE [LARGE SCALE GENOMIC DNA]</scope>
    <source>
        <strain evidence="2">cv. Shandingzi</strain>
        <tissue evidence="1">Leaves</tissue>
    </source>
</reference>
<dbReference type="SMART" id="SM00367">
    <property type="entry name" value="LRR_CC"/>
    <property type="match status" value="7"/>
</dbReference>
<comment type="caution">
    <text evidence="1">The sequence shown here is derived from an EMBL/GenBank/DDBJ whole genome shotgun (WGS) entry which is preliminary data.</text>
</comment>
<dbReference type="AlphaFoldDB" id="A0A540MAY1"/>
<dbReference type="Pfam" id="PF13516">
    <property type="entry name" value="LRR_6"/>
    <property type="match status" value="2"/>
</dbReference>
<dbReference type="EMBL" id="VIEB01000309">
    <property type="protein sequence ID" value="TQD95639.1"/>
    <property type="molecule type" value="Genomic_DNA"/>
</dbReference>
<dbReference type="InterPro" id="IPR006553">
    <property type="entry name" value="Leu-rich_rpt_Cys-con_subtyp"/>
</dbReference>
<organism evidence="1 2">
    <name type="scientific">Malus baccata</name>
    <name type="common">Siberian crab apple</name>
    <name type="synonym">Pyrus baccata</name>
    <dbReference type="NCBI Taxonomy" id="106549"/>
    <lineage>
        <taxon>Eukaryota</taxon>
        <taxon>Viridiplantae</taxon>
        <taxon>Streptophyta</taxon>
        <taxon>Embryophyta</taxon>
        <taxon>Tracheophyta</taxon>
        <taxon>Spermatophyta</taxon>
        <taxon>Magnoliopsida</taxon>
        <taxon>eudicotyledons</taxon>
        <taxon>Gunneridae</taxon>
        <taxon>Pentapetalae</taxon>
        <taxon>rosids</taxon>
        <taxon>fabids</taxon>
        <taxon>Rosales</taxon>
        <taxon>Rosaceae</taxon>
        <taxon>Amygdaloideae</taxon>
        <taxon>Maleae</taxon>
        <taxon>Malus</taxon>
    </lineage>
</organism>
<dbReference type="PANTHER" id="PTHR13318:SF106">
    <property type="entry name" value="F-BOX_LRR-REPEAT PROTEIN 2"/>
    <property type="match status" value="1"/>
</dbReference>
<dbReference type="Proteomes" id="UP000315295">
    <property type="component" value="Unassembled WGS sequence"/>
</dbReference>
<dbReference type="STRING" id="106549.A0A540MAY1"/>
<accession>A0A540MAY1</accession>
<name>A0A540MAY1_MALBA</name>
<evidence type="ECO:0008006" key="3">
    <source>
        <dbReference type="Google" id="ProtNLM"/>
    </source>
</evidence>
<evidence type="ECO:0000313" key="2">
    <source>
        <dbReference type="Proteomes" id="UP000315295"/>
    </source>
</evidence>
<proteinExistence type="predicted"/>
<dbReference type="GO" id="GO:0031146">
    <property type="term" value="P:SCF-dependent proteasomal ubiquitin-dependent protein catabolic process"/>
    <property type="evidence" value="ECO:0007669"/>
    <property type="project" value="TreeGrafter"/>
</dbReference>
<sequence length="584" mass="65010">MAEKSADLPEECWELILKQLLLDLDPDHPSPFNSLSLVSKQFLSFTNRLLSTLKLKRSDPALQSLLPRLLRRFPRLKHIDLAKFHGDMNPILHQIALSGLNLESLNVSDQATLPAVGLRSLGSKLENLKSLNCSKIRCFGDSDLNLIADSFPCLEELDIGCPDDKYGFSPIGISDSAPISRPISDSGILSLSKKLKSLRKIHLSGNSFITDKSLVFLSTNCLFLCQIVLNFCHFITLNGISKLLCDCRQLNYISARSLSFSFDVPPQVPFISWKALLAIDLSGWMISDEFLDAVAEAHLPLKQLILSGCTNYSFAGIRVLLSEYQSIEYLDLESAHFLRDKDMAELSLFLHSIRYINLNYCSKVTDITFYILITSCLVLDTMEMAGTGIGDGDIETDCKANNQMKSLNLAQNSSIDDAFLTSFASIFPNLEVLDLSGCKGVSEEGIMEVLKRCSEIRELKIDGRVRKNLCLLLEFQLPKLTVLKWMHSGIDDEALAMIGKRCPSLQKLNLAGSGGLTSEGVKGVVKNCKRLREINLWHCKNVSADIVSWMVFSSSLKKIVPPPGYVHTESQRNFFLLHGCLVCE</sequence>
<protein>
    <recommendedName>
        <fullName evidence="3">F-box domain-containing protein</fullName>
    </recommendedName>
</protein>